<dbReference type="RefSeq" id="WP_179828803.1">
    <property type="nucleotide sequence ID" value="NZ_JACCFS010000001.1"/>
</dbReference>
<dbReference type="Gene3D" id="2.60.40.3670">
    <property type="match status" value="1"/>
</dbReference>
<dbReference type="AlphaFoldDB" id="A0A7Z0ET29"/>
<accession>A0A7Z0ET29</accession>
<dbReference type="Proteomes" id="UP000572051">
    <property type="component" value="Unassembled WGS sequence"/>
</dbReference>
<dbReference type="InterPro" id="IPR036465">
    <property type="entry name" value="vWFA_dom_sf"/>
</dbReference>
<dbReference type="InterPro" id="IPR041176">
    <property type="entry name" value="VWA_3_C"/>
</dbReference>
<evidence type="ECO:0000313" key="3">
    <source>
        <dbReference type="Proteomes" id="UP000572051"/>
    </source>
</evidence>
<dbReference type="Gene3D" id="3.40.50.410">
    <property type="entry name" value="von Willebrand factor, type A domain"/>
    <property type="match status" value="1"/>
</dbReference>
<reference evidence="2 3" key="1">
    <citation type="submission" date="2020-07" db="EMBL/GenBank/DDBJ databases">
        <title>Sequencing the genomes of 1000 actinobacteria strains.</title>
        <authorList>
            <person name="Klenk H.-P."/>
        </authorList>
    </citation>
    <scope>NUCLEOTIDE SEQUENCE [LARGE SCALE GENOMIC DNA]</scope>
    <source>
        <strain evidence="2 3">DSM 44442</strain>
    </source>
</reference>
<comment type="caution">
    <text evidence="2">The sequence shown here is derived from an EMBL/GenBank/DDBJ whole genome shotgun (WGS) entry which is preliminary data.</text>
</comment>
<dbReference type="PANTHER" id="PTHR45737:SF6">
    <property type="entry name" value="VON WILLEBRAND FACTOR A DOMAIN-CONTAINING PROTEIN 5A"/>
    <property type="match status" value="1"/>
</dbReference>
<proteinExistence type="predicted"/>
<dbReference type="Pfam" id="PF13768">
    <property type="entry name" value="VWA_3"/>
    <property type="match status" value="1"/>
</dbReference>
<dbReference type="EMBL" id="JACCFS010000001">
    <property type="protein sequence ID" value="NYJ37778.1"/>
    <property type="molecule type" value="Genomic_DNA"/>
</dbReference>
<sequence>MSTAPPTPLSRLEVHQNPCLPEGAQDVHAIATVTVDAPAAAASSPAQVIVIDRSYSMSGDKIARAREAAVAAVDALRDGSRFAVIAGNGRAEQIYPLGPAALAEATPTSRDAARGAILALGPDGGTNLVPWLELASALLSTVGPGDVRHTTILTDGQGNLTDAVLRRCAGTFTCDCVGIGEDWSPEQLRRITTALSGTRHFVEDLDDLPGFFRRQAEQTQDRGMADLALVVKAPGQVRVRKVTQVYPTERELTARDGGGGPVHVYPLGSWGSESRDYQLWFRVPPRQPGAEIRVAQVMLVSGEGQELARGRVLAQWTADLALATAVDPKVEHYTGQLEQNGLIREGLAALETGQTREATAKLGRARELAVESGRDDLVTALERVVDQDPVTGTVRLRSRMSRADTLNLDVGTDRTTREMTPRRGE</sequence>
<dbReference type="SUPFAM" id="SSF53300">
    <property type="entry name" value="vWA-like"/>
    <property type="match status" value="1"/>
</dbReference>
<feature type="domain" description="VWFA" evidence="1">
    <location>
        <begin position="46"/>
        <end position="215"/>
    </location>
</feature>
<keyword evidence="3" id="KW-1185">Reference proteome</keyword>
<evidence type="ECO:0000313" key="2">
    <source>
        <dbReference type="EMBL" id="NYJ37778.1"/>
    </source>
</evidence>
<protein>
    <recommendedName>
        <fullName evidence="1">VWFA domain-containing protein</fullName>
    </recommendedName>
</protein>
<dbReference type="Pfam" id="PF18571">
    <property type="entry name" value="VWA_3_C"/>
    <property type="match status" value="1"/>
</dbReference>
<organism evidence="2 3">
    <name type="scientific">Nocardiopsis aegyptia</name>
    <dbReference type="NCBI Taxonomy" id="220378"/>
    <lineage>
        <taxon>Bacteria</taxon>
        <taxon>Bacillati</taxon>
        <taxon>Actinomycetota</taxon>
        <taxon>Actinomycetes</taxon>
        <taxon>Streptosporangiales</taxon>
        <taxon>Nocardiopsidaceae</taxon>
        <taxon>Nocardiopsis</taxon>
    </lineage>
</organism>
<dbReference type="SMART" id="SM00327">
    <property type="entry name" value="VWA"/>
    <property type="match status" value="1"/>
</dbReference>
<dbReference type="Gene3D" id="1.20.120.1690">
    <property type="match status" value="1"/>
</dbReference>
<dbReference type="InterPro" id="IPR002035">
    <property type="entry name" value="VWF_A"/>
</dbReference>
<name>A0A7Z0ET29_9ACTN</name>
<gene>
    <name evidence="2" type="ORF">HNR10_005659</name>
</gene>
<dbReference type="PROSITE" id="PS50234">
    <property type="entry name" value="VWFA"/>
    <property type="match status" value="1"/>
</dbReference>
<evidence type="ECO:0000259" key="1">
    <source>
        <dbReference type="PROSITE" id="PS50234"/>
    </source>
</evidence>
<dbReference type="PANTHER" id="PTHR45737">
    <property type="entry name" value="VON WILLEBRAND FACTOR A DOMAIN-CONTAINING PROTEIN 5A"/>
    <property type="match status" value="1"/>
</dbReference>